<dbReference type="InterPro" id="IPR000595">
    <property type="entry name" value="cNMP-bd_dom"/>
</dbReference>
<feature type="domain" description="Cyclic nucleotide-binding" evidence="4">
    <location>
        <begin position="15"/>
        <end position="135"/>
    </location>
</feature>
<dbReference type="InterPro" id="IPR036388">
    <property type="entry name" value="WH-like_DNA-bd_sf"/>
</dbReference>
<dbReference type="PROSITE" id="PS51063">
    <property type="entry name" value="HTH_CRP_2"/>
    <property type="match status" value="1"/>
</dbReference>
<dbReference type="InterPro" id="IPR036390">
    <property type="entry name" value="WH_DNA-bd_sf"/>
</dbReference>
<dbReference type="SUPFAM" id="SSF46785">
    <property type="entry name" value="Winged helix' DNA-binding domain"/>
    <property type="match status" value="1"/>
</dbReference>
<dbReference type="PROSITE" id="PS50042">
    <property type="entry name" value="CNMP_BINDING_3"/>
    <property type="match status" value="1"/>
</dbReference>
<keyword evidence="1" id="KW-0805">Transcription regulation</keyword>
<dbReference type="PATRIC" id="fig|1423766.4.peg.1590"/>
<proteinExistence type="predicted"/>
<evidence type="ECO:0000259" key="5">
    <source>
        <dbReference type="PROSITE" id="PS51063"/>
    </source>
</evidence>
<dbReference type="SMART" id="SM00419">
    <property type="entry name" value="HTH_CRP"/>
    <property type="match status" value="1"/>
</dbReference>
<gene>
    <name evidence="6" type="ORF">FC98_GL001536</name>
</gene>
<dbReference type="SMART" id="SM00100">
    <property type="entry name" value="cNMP"/>
    <property type="match status" value="1"/>
</dbReference>
<organism evidence="6 7">
    <name type="scientific">Lentilactobacillus kisonensis DSM 19906 = JCM 15041</name>
    <dbReference type="NCBI Taxonomy" id="1423766"/>
    <lineage>
        <taxon>Bacteria</taxon>
        <taxon>Bacillati</taxon>
        <taxon>Bacillota</taxon>
        <taxon>Bacilli</taxon>
        <taxon>Lactobacillales</taxon>
        <taxon>Lactobacillaceae</taxon>
        <taxon>Lentilactobacillus</taxon>
    </lineage>
</organism>
<name>A0A0R1NUP8_9LACO</name>
<dbReference type="AlphaFoldDB" id="A0A0R1NUP8"/>
<dbReference type="GO" id="GO:0003700">
    <property type="term" value="F:DNA-binding transcription factor activity"/>
    <property type="evidence" value="ECO:0007669"/>
    <property type="project" value="TreeGrafter"/>
</dbReference>
<dbReference type="CDD" id="cd00038">
    <property type="entry name" value="CAP_ED"/>
    <property type="match status" value="1"/>
</dbReference>
<dbReference type="Pfam" id="PF13545">
    <property type="entry name" value="HTH_Crp_2"/>
    <property type="match status" value="1"/>
</dbReference>
<dbReference type="Pfam" id="PF00027">
    <property type="entry name" value="cNMP_binding"/>
    <property type="match status" value="1"/>
</dbReference>
<dbReference type="InterPro" id="IPR018490">
    <property type="entry name" value="cNMP-bd_dom_sf"/>
</dbReference>
<dbReference type="SUPFAM" id="SSF51206">
    <property type="entry name" value="cAMP-binding domain-like"/>
    <property type="match status" value="1"/>
</dbReference>
<accession>A0A0R1NUP8</accession>
<dbReference type="Gene3D" id="2.60.120.10">
    <property type="entry name" value="Jelly Rolls"/>
    <property type="match status" value="1"/>
</dbReference>
<dbReference type="InterPro" id="IPR012318">
    <property type="entry name" value="HTH_CRP"/>
</dbReference>
<feature type="domain" description="HTH crp-type" evidence="5">
    <location>
        <begin position="149"/>
        <end position="217"/>
    </location>
</feature>
<dbReference type="Gene3D" id="1.10.10.10">
    <property type="entry name" value="Winged helix-like DNA-binding domain superfamily/Winged helix DNA-binding domain"/>
    <property type="match status" value="1"/>
</dbReference>
<dbReference type="GO" id="GO:0005829">
    <property type="term" value="C:cytosol"/>
    <property type="evidence" value="ECO:0007669"/>
    <property type="project" value="TreeGrafter"/>
</dbReference>
<dbReference type="InterPro" id="IPR050397">
    <property type="entry name" value="Env_Response_Regulators"/>
</dbReference>
<protein>
    <submittedName>
        <fullName evidence="6">Cyclic nucleotide-binding domain protein</fullName>
    </submittedName>
</protein>
<dbReference type="PANTHER" id="PTHR24567:SF26">
    <property type="entry name" value="REGULATORY PROTEIN YEIL"/>
    <property type="match status" value="1"/>
</dbReference>
<evidence type="ECO:0000256" key="2">
    <source>
        <dbReference type="ARBA" id="ARBA00023125"/>
    </source>
</evidence>
<evidence type="ECO:0000313" key="6">
    <source>
        <dbReference type="EMBL" id="KRL20363.1"/>
    </source>
</evidence>
<evidence type="ECO:0000256" key="1">
    <source>
        <dbReference type="ARBA" id="ARBA00023015"/>
    </source>
</evidence>
<dbReference type="RefSeq" id="WP_008857220.1">
    <property type="nucleotide sequence ID" value="NZ_AZEB01000028.1"/>
</dbReference>
<comment type="caution">
    <text evidence="6">The sequence shown here is derived from an EMBL/GenBank/DDBJ whole genome shotgun (WGS) entry which is preliminary data.</text>
</comment>
<dbReference type="InterPro" id="IPR014710">
    <property type="entry name" value="RmlC-like_jellyroll"/>
</dbReference>
<keyword evidence="2" id="KW-0238">DNA-binding</keyword>
<evidence type="ECO:0000259" key="4">
    <source>
        <dbReference type="PROSITE" id="PS50042"/>
    </source>
</evidence>
<keyword evidence="3" id="KW-0804">Transcription</keyword>
<dbReference type="PANTHER" id="PTHR24567">
    <property type="entry name" value="CRP FAMILY TRANSCRIPTIONAL REGULATORY PROTEIN"/>
    <property type="match status" value="1"/>
</dbReference>
<keyword evidence="7" id="KW-1185">Reference proteome</keyword>
<dbReference type="PRINTS" id="PR00034">
    <property type="entry name" value="HTHCRP"/>
</dbReference>
<dbReference type="EMBL" id="AZEB01000028">
    <property type="protein sequence ID" value="KRL20363.1"/>
    <property type="molecule type" value="Genomic_DNA"/>
</dbReference>
<reference evidence="6 7" key="1">
    <citation type="journal article" date="2015" name="Genome Announc.">
        <title>Expanding the biotechnology potential of lactobacilli through comparative genomics of 213 strains and associated genera.</title>
        <authorList>
            <person name="Sun Z."/>
            <person name="Harris H.M."/>
            <person name="McCann A."/>
            <person name="Guo C."/>
            <person name="Argimon S."/>
            <person name="Zhang W."/>
            <person name="Yang X."/>
            <person name="Jeffery I.B."/>
            <person name="Cooney J.C."/>
            <person name="Kagawa T.F."/>
            <person name="Liu W."/>
            <person name="Song Y."/>
            <person name="Salvetti E."/>
            <person name="Wrobel A."/>
            <person name="Rasinkangas P."/>
            <person name="Parkhill J."/>
            <person name="Rea M.C."/>
            <person name="O'Sullivan O."/>
            <person name="Ritari J."/>
            <person name="Douillard F.P."/>
            <person name="Paul Ross R."/>
            <person name="Yang R."/>
            <person name="Briner A.E."/>
            <person name="Felis G.E."/>
            <person name="de Vos W.M."/>
            <person name="Barrangou R."/>
            <person name="Klaenhammer T.R."/>
            <person name="Caufield P.W."/>
            <person name="Cui Y."/>
            <person name="Zhang H."/>
            <person name="O'Toole P.W."/>
        </authorList>
    </citation>
    <scope>NUCLEOTIDE SEQUENCE [LARGE SCALE GENOMIC DNA]</scope>
    <source>
        <strain evidence="6 7">DSM 19906</strain>
    </source>
</reference>
<dbReference type="Proteomes" id="UP000051439">
    <property type="component" value="Unassembled WGS sequence"/>
</dbReference>
<evidence type="ECO:0000313" key="7">
    <source>
        <dbReference type="Proteomes" id="UP000051439"/>
    </source>
</evidence>
<evidence type="ECO:0000256" key="3">
    <source>
        <dbReference type="ARBA" id="ARBA00023163"/>
    </source>
</evidence>
<dbReference type="GO" id="GO:0003677">
    <property type="term" value="F:DNA binding"/>
    <property type="evidence" value="ECO:0007669"/>
    <property type="project" value="UniProtKB-KW"/>
</dbReference>
<sequence>MDLQHALECVNLVPLFRSLPQKQKEEVAKLIVQHKYTKGTIIYMAGDSVGHFLILEAGQIKISQVAANGKEQLLKVMQPGDFDGESALFNGNQRNVTATALVDSNICQIEQDAFQALLRSSSQLAVKLLAIMSKQISELQEEKTIASTTDTTGKVAKYLLETSAALGDKKFKLPIKKKDIATYLGTTPETISRIFKQLVNDGTIASAGSVVTILDEDALVDLV</sequence>